<dbReference type="PROSITE" id="PS51384">
    <property type="entry name" value="FAD_FR"/>
    <property type="match status" value="1"/>
</dbReference>
<dbReference type="STRING" id="1210089.GCA_001613165_06266"/>
<gene>
    <name evidence="2" type="ORF">DFR68_104465</name>
</gene>
<dbReference type="Gene3D" id="2.40.30.10">
    <property type="entry name" value="Translation factors"/>
    <property type="match status" value="1"/>
</dbReference>
<dbReference type="Proteomes" id="UP000255355">
    <property type="component" value="Unassembled WGS sequence"/>
</dbReference>
<proteinExistence type="predicted"/>
<comment type="caution">
    <text evidence="2">The sequence shown here is derived from an EMBL/GenBank/DDBJ whole genome shotgun (WGS) entry which is preliminary data.</text>
</comment>
<name>A0A370H6E4_9NOCA</name>
<dbReference type="Pfam" id="PF04954">
    <property type="entry name" value="SIP"/>
    <property type="match status" value="1"/>
</dbReference>
<dbReference type="InterPro" id="IPR017927">
    <property type="entry name" value="FAD-bd_FR_type"/>
</dbReference>
<evidence type="ECO:0000313" key="3">
    <source>
        <dbReference type="Proteomes" id="UP000255355"/>
    </source>
</evidence>
<dbReference type="PANTHER" id="PTHR30157">
    <property type="entry name" value="FERRIC REDUCTASE, NADPH-DEPENDENT"/>
    <property type="match status" value="1"/>
</dbReference>
<reference evidence="2 3" key="1">
    <citation type="submission" date="2018-07" db="EMBL/GenBank/DDBJ databases">
        <title>Genomic Encyclopedia of Type Strains, Phase IV (KMG-IV): sequencing the most valuable type-strain genomes for metagenomic binning, comparative biology and taxonomic classification.</title>
        <authorList>
            <person name="Goeker M."/>
        </authorList>
    </citation>
    <scope>NUCLEOTIDE SEQUENCE [LARGE SCALE GENOMIC DNA]</scope>
    <source>
        <strain evidence="2 3">DSM 44952</strain>
    </source>
</reference>
<evidence type="ECO:0000259" key="1">
    <source>
        <dbReference type="PROSITE" id="PS51384"/>
    </source>
</evidence>
<dbReference type="InterPro" id="IPR039261">
    <property type="entry name" value="FNR_nucleotide-bd"/>
</dbReference>
<dbReference type="InterPro" id="IPR039374">
    <property type="entry name" value="SIP_fam"/>
</dbReference>
<organism evidence="2 3">
    <name type="scientific">Nocardia mexicana</name>
    <dbReference type="NCBI Taxonomy" id="279262"/>
    <lineage>
        <taxon>Bacteria</taxon>
        <taxon>Bacillati</taxon>
        <taxon>Actinomycetota</taxon>
        <taxon>Actinomycetes</taxon>
        <taxon>Mycobacteriales</taxon>
        <taxon>Nocardiaceae</taxon>
        <taxon>Nocardia</taxon>
    </lineage>
</organism>
<dbReference type="OrthoDB" id="3291337at2"/>
<dbReference type="InterPro" id="IPR013113">
    <property type="entry name" value="SIP_FAD-bd"/>
</dbReference>
<dbReference type="InterPro" id="IPR007037">
    <property type="entry name" value="SIP_rossman_dom"/>
</dbReference>
<dbReference type="RefSeq" id="WP_068027886.1">
    <property type="nucleotide sequence ID" value="NZ_QQAZ01000004.1"/>
</dbReference>
<dbReference type="Pfam" id="PF08021">
    <property type="entry name" value="FAD_binding_9"/>
    <property type="match status" value="1"/>
</dbReference>
<dbReference type="EMBL" id="QQAZ01000004">
    <property type="protein sequence ID" value="RDI51977.1"/>
    <property type="molecule type" value="Genomic_DNA"/>
</dbReference>
<feature type="domain" description="FAD-binding FR-type" evidence="1">
    <location>
        <begin position="13"/>
        <end position="155"/>
    </location>
</feature>
<dbReference type="AlphaFoldDB" id="A0A370H6E4"/>
<dbReference type="Gene3D" id="3.40.50.80">
    <property type="entry name" value="Nucleotide-binding domain of ferredoxin-NADP reductase (FNR) module"/>
    <property type="match status" value="1"/>
</dbReference>
<dbReference type="CDD" id="cd06193">
    <property type="entry name" value="siderophore_interacting"/>
    <property type="match status" value="1"/>
</dbReference>
<accession>A0A370H6E4</accession>
<keyword evidence="3" id="KW-1185">Reference proteome</keyword>
<sequence length="275" mass="30029">MAKRTKHLKPEEREILTAEVLASKRVSPNFVRVTLGGAGLSGFTPMGFDQWFRLFLPGRNGLRLPTAASNLWYAQYLAMRKEHRPVVRNYTVREFRPAGRGQFGDTAELDIDFAMHGEDTPACEWASSAAVGSPVGLLDEGIMYQAPQYSSWSLLVGDETALPAIAGVLRSAPRDLRGAAFIEIAHPDDEQELGEPEGVQVHWLARTDPTTEIGGPALAAVRAAELPAKDVYAFVAGEQKLAAGMRRHLANERGVPKADITFTGYWRIGKAAGEM</sequence>
<protein>
    <submittedName>
        <fullName evidence="2">NADPH-dependent ferric siderophore reductase</fullName>
    </submittedName>
</protein>
<dbReference type="GO" id="GO:0016491">
    <property type="term" value="F:oxidoreductase activity"/>
    <property type="evidence" value="ECO:0007669"/>
    <property type="project" value="InterPro"/>
</dbReference>
<dbReference type="PANTHER" id="PTHR30157:SF0">
    <property type="entry name" value="NADPH-DEPENDENT FERRIC-CHELATE REDUCTASE"/>
    <property type="match status" value="1"/>
</dbReference>
<evidence type="ECO:0000313" key="2">
    <source>
        <dbReference type="EMBL" id="RDI51977.1"/>
    </source>
</evidence>